<dbReference type="EMBL" id="ML742048">
    <property type="protein sequence ID" value="KAE8152774.1"/>
    <property type="molecule type" value="Genomic_DNA"/>
</dbReference>
<keyword evidence="2" id="KW-1185">Reference proteome</keyword>
<sequence>MIIFLGKLNYSPYASDEIFSVIFRDNIQPGDRVSVILQWSKDGSGRIKANSSNNGTISKVSHNGDGEKEIEFLYNEKDTTYYWYKGRVSGHKLILSMWNKSGEEVAKDIQLNPVFF</sequence>
<accession>A0A5N6U2B8</accession>
<evidence type="ECO:0000313" key="2">
    <source>
        <dbReference type="Proteomes" id="UP000325780"/>
    </source>
</evidence>
<name>A0A5N6U2B8_ASPAV</name>
<dbReference type="AlphaFoldDB" id="A0A5N6U2B8"/>
<gene>
    <name evidence="1" type="ORF">BDV25DRAFT_137581</name>
</gene>
<organism evidence="1 2">
    <name type="scientific">Aspergillus avenaceus</name>
    <dbReference type="NCBI Taxonomy" id="36643"/>
    <lineage>
        <taxon>Eukaryota</taxon>
        <taxon>Fungi</taxon>
        <taxon>Dikarya</taxon>
        <taxon>Ascomycota</taxon>
        <taxon>Pezizomycotina</taxon>
        <taxon>Eurotiomycetes</taxon>
        <taxon>Eurotiomycetidae</taxon>
        <taxon>Eurotiales</taxon>
        <taxon>Aspergillaceae</taxon>
        <taxon>Aspergillus</taxon>
        <taxon>Aspergillus subgen. Circumdati</taxon>
    </lineage>
</organism>
<protein>
    <submittedName>
        <fullName evidence="1">Uncharacterized protein</fullName>
    </submittedName>
</protein>
<reference evidence="1 2" key="1">
    <citation type="submission" date="2019-04" db="EMBL/GenBank/DDBJ databases">
        <title>Friends and foes A comparative genomics study of 23 Aspergillus species from section Flavi.</title>
        <authorList>
            <consortium name="DOE Joint Genome Institute"/>
            <person name="Kjaerbolling I."/>
            <person name="Vesth T."/>
            <person name="Frisvad J.C."/>
            <person name="Nybo J.L."/>
            <person name="Theobald S."/>
            <person name="Kildgaard S."/>
            <person name="Isbrandt T."/>
            <person name="Kuo A."/>
            <person name="Sato A."/>
            <person name="Lyhne E.K."/>
            <person name="Kogle M.E."/>
            <person name="Wiebenga A."/>
            <person name="Kun R.S."/>
            <person name="Lubbers R.J."/>
            <person name="Makela M.R."/>
            <person name="Barry K."/>
            <person name="Chovatia M."/>
            <person name="Clum A."/>
            <person name="Daum C."/>
            <person name="Haridas S."/>
            <person name="He G."/>
            <person name="LaButti K."/>
            <person name="Lipzen A."/>
            <person name="Mondo S."/>
            <person name="Riley R."/>
            <person name="Salamov A."/>
            <person name="Simmons B.A."/>
            <person name="Magnuson J.K."/>
            <person name="Henrissat B."/>
            <person name="Mortensen U.H."/>
            <person name="Larsen T.O."/>
            <person name="Devries R.P."/>
            <person name="Grigoriev I.V."/>
            <person name="Machida M."/>
            <person name="Baker S.E."/>
            <person name="Andersen M.R."/>
        </authorList>
    </citation>
    <scope>NUCLEOTIDE SEQUENCE [LARGE SCALE GENOMIC DNA]</scope>
    <source>
        <strain evidence="1 2">IBT 18842</strain>
    </source>
</reference>
<evidence type="ECO:0000313" key="1">
    <source>
        <dbReference type="EMBL" id="KAE8152774.1"/>
    </source>
</evidence>
<proteinExistence type="predicted"/>
<dbReference type="Proteomes" id="UP000325780">
    <property type="component" value="Unassembled WGS sequence"/>
</dbReference>
<dbReference type="OrthoDB" id="4332097at2759"/>